<comment type="caution">
    <text evidence="1">The sequence shown here is derived from an EMBL/GenBank/DDBJ whole genome shotgun (WGS) entry which is preliminary data.</text>
</comment>
<accession>A0A2S9XE25</accession>
<dbReference type="Proteomes" id="UP000237968">
    <property type="component" value="Unassembled WGS sequence"/>
</dbReference>
<dbReference type="RefSeq" id="WP_106395054.1">
    <property type="nucleotide sequence ID" value="NZ_PVNK01000257.1"/>
</dbReference>
<keyword evidence="2" id="KW-1185">Reference proteome</keyword>
<evidence type="ECO:0000313" key="1">
    <source>
        <dbReference type="EMBL" id="PRP91114.1"/>
    </source>
</evidence>
<name>A0A2S9XE25_9BACT</name>
<sequence>MLDNSALVMLHEGGHGYDPASASENSSHSTENMISLCAGRAGGLVAGHHIPALGYHPVNVLNTAMRAVGVEQDLGEVVGTIAGLLV</sequence>
<evidence type="ECO:0000313" key="2">
    <source>
        <dbReference type="Proteomes" id="UP000237968"/>
    </source>
</evidence>
<protein>
    <submittedName>
        <fullName evidence="1">Uncharacterized protein</fullName>
    </submittedName>
</protein>
<organism evidence="1 2">
    <name type="scientific">Enhygromyxa salina</name>
    <dbReference type="NCBI Taxonomy" id="215803"/>
    <lineage>
        <taxon>Bacteria</taxon>
        <taxon>Pseudomonadati</taxon>
        <taxon>Myxococcota</taxon>
        <taxon>Polyangia</taxon>
        <taxon>Nannocystales</taxon>
        <taxon>Nannocystaceae</taxon>
        <taxon>Enhygromyxa</taxon>
    </lineage>
</organism>
<dbReference type="AlphaFoldDB" id="A0A2S9XE25"/>
<reference evidence="1 2" key="1">
    <citation type="submission" date="2018-03" db="EMBL/GenBank/DDBJ databases">
        <title>Draft Genome Sequences of the Obligatory Marine Myxobacteria Enhygromyxa salina SWB005.</title>
        <authorList>
            <person name="Poehlein A."/>
            <person name="Moghaddam J.A."/>
            <person name="Harms H."/>
            <person name="Alanjari M."/>
            <person name="Koenig G.M."/>
            <person name="Daniel R."/>
            <person name="Schaeberle T.F."/>
        </authorList>
    </citation>
    <scope>NUCLEOTIDE SEQUENCE [LARGE SCALE GENOMIC DNA]</scope>
    <source>
        <strain evidence="1 2">SWB005</strain>
    </source>
</reference>
<proteinExistence type="predicted"/>
<dbReference type="EMBL" id="PVNK01000257">
    <property type="protein sequence ID" value="PRP91114.1"/>
    <property type="molecule type" value="Genomic_DNA"/>
</dbReference>
<gene>
    <name evidence="1" type="ORF">ENSA5_58510</name>
</gene>